<evidence type="ECO:0000313" key="2">
    <source>
        <dbReference type="EMBL" id="PWN34491.1"/>
    </source>
</evidence>
<name>A0A316VES2_9BASI</name>
<feature type="transmembrane region" description="Helical" evidence="1">
    <location>
        <begin position="12"/>
        <end position="36"/>
    </location>
</feature>
<organism evidence="2 3">
    <name type="scientific">Meira miltonrushii</name>
    <dbReference type="NCBI Taxonomy" id="1280837"/>
    <lineage>
        <taxon>Eukaryota</taxon>
        <taxon>Fungi</taxon>
        <taxon>Dikarya</taxon>
        <taxon>Basidiomycota</taxon>
        <taxon>Ustilaginomycotina</taxon>
        <taxon>Exobasidiomycetes</taxon>
        <taxon>Exobasidiales</taxon>
        <taxon>Brachybasidiaceae</taxon>
        <taxon>Meira</taxon>
    </lineage>
</organism>
<keyword evidence="3" id="KW-1185">Reference proteome</keyword>
<proteinExistence type="predicted"/>
<feature type="transmembrane region" description="Helical" evidence="1">
    <location>
        <begin position="48"/>
        <end position="67"/>
    </location>
</feature>
<sequence length="115" mass="13280">MIKLSHLIRRRLWFAVFEWRIFCLALVPCLYGVGAVQLPSPVLKPCDPVKRAAIGLIVCVCVCVYAVKTDHRIQNKKIIKSSRCVLTNHLRICLGQIEDKQHHCHHLHLLNHQKE</sequence>
<evidence type="ECO:0000313" key="3">
    <source>
        <dbReference type="Proteomes" id="UP000245771"/>
    </source>
</evidence>
<dbReference type="RefSeq" id="XP_025354793.1">
    <property type="nucleotide sequence ID" value="XM_025502161.1"/>
</dbReference>
<accession>A0A316VES2</accession>
<protein>
    <submittedName>
        <fullName evidence="2">Uncharacterized protein</fullName>
    </submittedName>
</protein>
<evidence type="ECO:0000256" key="1">
    <source>
        <dbReference type="SAM" id="Phobius"/>
    </source>
</evidence>
<dbReference type="EMBL" id="KZ819603">
    <property type="protein sequence ID" value="PWN34491.1"/>
    <property type="molecule type" value="Genomic_DNA"/>
</dbReference>
<keyword evidence="1" id="KW-0472">Membrane</keyword>
<reference evidence="2 3" key="1">
    <citation type="journal article" date="2018" name="Mol. Biol. Evol.">
        <title>Broad Genomic Sampling Reveals a Smut Pathogenic Ancestry of the Fungal Clade Ustilaginomycotina.</title>
        <authorList>
            <person name="Kijpornyongpan T."/>
            <person name="Mondo S.J."/>
            <person name="Barry K."/>
            <person name="Sandor L."/>
            <person name="Lee J."/>
            <person name="Lipzen A."/>
            <person name="Pangilinan J."/>
            <person name="LaButti K."/>
            <person name="Hainaut M."/>
            <person name="Henrissat B."/>
            <person name="Grigoriev I.V."/>
            <person name="Spatafora J.W."/>
            <person name="Aime M.C."/>
        </authorList>
    </citation>
    <scope>NUCLEOTIDE SEQUENCE [LARGE SCALE GENOMIC DNA]</scope>
    <source>
        <strain evidence="2 3">MCA 3882</strain>
    </source>
</reference>
<dbReference type="GeneID" id="37023942"/>
<dbReference type="AlphaFoldDB" id="A0A316VES2"/>
<dbReference type="Proteomes" id="UP000245771">
    <property type="component" value="Unassembled WGS sequence"/>
</dbReference>
<keyword evidence="1" id="KW-1133">Transmembrane helix</keyword>
<gene>
    <name evidence="2" type="ORF">FA14DRAFT_30939</name>
</gene>
<keyword evidence="1" id="KW-0812">Transmembrane</keyword>
<dbReference type="InParanoid" id="A0A316VES2"/>